<name>A0AAJ1BCX1_9ACTO</name>
<evidence type="ECO:0000256" key="1">
    <source>
        <dbReference type="ARBA" id="ARBA00000705"/>
    </source>
</evidence>
<dbReference type="PANTHER" id="PTHR43356">
    <property type="entry name" value="PHOSPHATE ACETYLTRANSFERASE"/>
    <property type="match status" value="1"/>
</dbReference>
<gene>
    <name evidence="9" type="primary">pta</name>
    <name evidence="9" type="ORF">L0M99_08815</name>
</gene>
<evidence type="ECO:0000313" key="10">
    <source>
        <dbReference type="Proteomes" id="UP001200537"/>
    </source>
</evidence>
<dbReference type="PANTHER" id="PTHR43356:SF3">
    <property type="entry name" value="PHOSPHATE ACETYLTRANSFERASE"/>
    <property type="match status" value="1"/>
</dbReference>
<keyword evidence="6 9" id="KW-0012">Acyltransferase</keyword>
<feature type="domain" description="Phosphate acetyl/butaryl transferase" evidence="8">
    <location>
        <begin position="183"/>
        <end position="499"/>
    </location>
</feature>
<comment type="caution">
    <text evidence="9">The sequence shown here is derived from an EMBL/GenBank/DDBJ whole genome shotgun (WGS) entry which is preliminary data.</text>
</comment>
<dbReference type="NCBIfam" id="NF007233">
    <property type="entry name" value="PRK09653.1"/>
    <property type="match status" value="1"/>
</dbReference>
<evidence type="ECO:0000256" key="5">
    <source>
        <dbReference type="ARBA" id="ARBA00022679"/>
    </source>
</evidence>
<evidence type="ECO:0000256" key="6">
    <source>
        <dbReference type="ARBA" id="ARBA00023315"/>
    </source>
</evidence>
<dbReference type="RefSeq" id="WP_024058761.1">
    <property type="nucleotide sequence ID" value="NZ_JAGZVZ010000005.1"/>
</dbReference>
<protein>
    <recommendedName>
        <fullName evidence="4">Phosphate acetyltransferase</fullName>
        <ecNumber evidence="3">2.3.1.8</ecNumber>
    </recommendedName>
    <alternativeName>
        <fullName evidence="7">Phosphotransacetylase</fullName>
    </alternativeName>
</protein>
<reference evidence="9" key="1">
    <citation type="submission" date="2022-01" db="EMBL/GenBank/DDBJ databases">
        <title>Collection of gut derived symbiotic bacterial strains cultured from healthy donors.</title>
        <authorList>
            <person name="Lin H."/>
            <person name="Kohout C."/>
            <person name="Waligurski E."/>
            <person name="Pamer E.G."/>
        </authorList>
    </citation>
    <scope>NUCLEOTIDE SEQUENCE</scope>
    <source>
        <strain evidence="9">DFI.7.46</strain>
    </source>
</reference>
<dbReference type="EMBL" id="JAKNHJ010000019">
    <property type="protein sequence ID" value="MCG4618588.1"/>
    <property type="molecule type" value="Genomic_DNA"/>
</dbReference>
<dbReference type="Proteomes" id="UP001200537">
    <property type="component" value="Unassembled WGS sequence"/>
</dbReference>
<evidence type="ECO:0000256" key="4">
    <source>
        <dbReference type="ARBA" id="ARBA00021528"/>
    </source>
</evidence>
<dbReference type="NCBIfam" id="TIGR00651">
    <property type="entry name" value="pta"/>
    <property type="match status" value="1"/>
</dbReference>
<dbReference type="InterPro" id="IPR050500">
    <property type="entry name" value="Phos_Acetyltrans/Butyryltrans"/>
</dbReference>
<dbReference type="GO" id="GO:0008959">
    <property type="term" value="F:phosphate acetyltransferase activity"/>
    <property type="evidence" value="ECO:0007669"/>
    <property type="project" value="UniProtKB-EC"/>
</dbReference>
<evidence type="ECO:0000259" key="8">
    <source>
        <dbReference type="Pfam" id="PF01515"/>
    </source>
</evidence>
<evidence type="ECO:0000256" key="2">
    <source>
        <dbReference type="ARBA" id="ARBA00004989"/>
    </source>
</evidence>
<keyword evidence="5 9" id="KW-0808">Transferase</keyword>
<evidence type="ECO:0000256" key="3">
    <source>
        <dbReference type="ARBA" id="ARBA00012707"/>
    </source>
</evidence>
<dbReference type="SUPFAM" id="SSF53659">
    <property type="entry name" value="Isocitrate/Isopropylmalate dehydrogenase-like"/>
    <property type="match status" value="1"/>
</dbReference>
<dbReference type="InterPro" id="IPR004614">
    <property type="entry name" value="P_AcTrfase"/>
</dbReference>
<dbReference type="Gene3D" id="3.40.50.10750">
    <property type="entry name" value="Isocitrate/Isopropylmalate dehydrogenase-like"/>
    <property type="match status" value="1"/>
</dbReference>
<evidence type="ECO:0000313" key="9">
    <source>
        <dbReference type="EMBL" id="MCG4618588.1"/>
    </source>
</evidence>
<dbReference type="InterPro" id="IPR042112">
    <property type="entry name" value="P_AcTrfase_dom2"/>
</dbReference>
<dbReference type="InterPro" id="IPR002505">
    <property type="entry name" value="PTA_PTB"/>
</dbReference>
<comment type="catalytic activity">
    <reaction evidence="1">
        <text>acetyl-CoA + phosphate = acetyl phosphate + CoA</text>
        <dbReference type="Rhea" id="RHEA:19521"/>
        <dbReference type="ChEBI" id="CHEBI:22191"/>
        <dbReference type="ChEBI" id="CHEBI:43474"/>
        <dbReference type="ChEBI" id="CHEBI:57287"/>
        <dbReference type="ChEBI" id="CHEBI:57288"/>
        <dbReference type="EC" id="2.3.1.8"/>
    </reaction>
</comment>
<dbReference type="InterPro" id="IPR042113">
    <property type="entry name" value="P_AcTrfase_dom1"/>
</dbReference>
<dbReference type="NCBIfam" id="NF004167">
    <property type="entry name" value="PRK05632.1"/>
    <property type="match status" value="1"/>
</dbReference>
<dbReference type="AlphaFoldDB" id="A0AAJ1BCX1"/>
<sequence length="504" mass="52999">MASSYYLAPLQANINTKTITAALTQLLGNLPVQPVFQSGLPEPQDWVLKSKPAAQKLINAFPVSVPALYDGSFTTTFPGIDIASVHARAASHLLAPMILLIDASGMDEEAAVQSGHIMAFNASQAGGTPVATILVNASFTPSVSLEHAPVIAFSGSEVSAEDLAKLAPTLKNAPRPAIPPLAFQGRLTERAKAAPRTIVLPESEDDRVLQAAAQILKLSAANIILLGEEAQISSRAKELHLDLDGIQVVSLRDKERLDKYASRLAELRAHKGVTIEKARQLLQDSAYFGTMMIESGDADGMVSGACHTTANTIRPALQIIKTKPEVSTVSGAFLMLFSDHAHLYADCAVSIDPNADQLADIAASSANTASQFGIDPKVALISYSTGDSGSGQTVEKVLQATQIVKENHPELAVDGPLQFDAAIDKTVAAKKCPTSPVAGQANVFVFNHLDVGNCVYKAVQRTSGAVAVGPILQGLNKPVNDLSRGALIEDIVNTIIITAVQAQG</sequence>
<accession>A0AAJ1BCX1</accession>
<dbReference type="Pfam" id="PF01515">
    <property type="entry name" value="PTA_PTB"/>
    <property type="match status" value="1"/>
</dbReference>
<proteinExistence type="predicted"/>
<dbReference type="EC" id="2.3.1.8" evidence="3"/>
<comment type="pathway">
    <text evidence="2">Metabolic intermediate biosynthesis; acetyl-CoA biosynthesis; acetyl-CoA from acetate: step 2/2.</text>
</comment>
<evidence type="ECO:0000256" key="7">
    <source>
        <dbReference type="ARBA" id="ARBA00031108"/>
    </source>
</evidence>
<organism evidence="9 10">
    <name type="scientific">Varibaculum cambriense</name>
    <dbReference type="NCBI Taxonomy" id="184870"/>
    <lineage>
        <taxon>Bacteria</taxon>
        <taxon>Bacillati</taxon>
        <taxon>Actinomycetota</taxon>
        <taxon>Actinomycetes</taxon>
        <taxon>Actinomycetales</taxon>
        <taxon>Actinomycetaceae</taxon>
        <taxon>Varibaculum</taxon>
    </lineage>
</organism>
<dbReference type="Gene3D" id="3.40.50.10950">
    <property type="match status" value="1"/>
</dbReference>